<comment type="caution">
    <text evidence="1">The sequence shown here is derived from an EMBL/GenBank/DDBJ whole genome shotgun (WGS) entry which is preliminary data.</text>
</comment>
<evidence type="ECO:0000313" key="1">
    <source>
        <dbReference type="EMBL" id="GAJ91058.1"/>
    </source>
</evidence>
<dbReference type="Proteomes" id="UP000026941">
    <property type="component" value="Unassembled WGS sequence"/>
</dbReference>
<organism evidence="1 2">
    <name type="scientific">Rhizobium rhizogenes NBRC 13257</name>
    <dbReference type="NCBI Taxonomy" id="1220581"/>
    <lineage>
        <taxon>Bacteria</taxon>
        <taxon>Pseudomonadati</taxon>
        <taxon>Pseudomonadota</taxon>
        <taxon>Alphaproteobacteria</taxon>
        <taxon>Hyphomicrobiales</taxon>
        <taxon>Rhizobiaceae</taxon>
        <taxon>Rhizobium/Agrobacterium group</taxon>
        <taxon>Rhizobium</taxon>
    </lineage>
</organism>
<protein>
    <recommendedName>
        <fullName evidence="3">PD(D/E)XK endonuclease domain-containing protein</fullName>
    </recommendedName>
</protein>
<sequence>MVAISTVLGAAGEHYVMCQLLRRGLIAALAPVGVPNCDIVVTDGIGDRLCAVQVKTRLDKGSDGGWHMSKKHEAIIAPRLFYAFLDFGKSLTDPPMCFLVPSATVADVLKRGHAVWLSKPGKNGQQHKDSDFRRFLPNYDKVGVPIGCGAGWLEPYREKWHSLVEQVTA</sequence>
<dbReference type="RefSeq" id="WP_042469876.1">
    <property type="nucleotide sequence ID" value="NZ_BAYX01000001.1"/>
</dbReference>
<accession>A0AA87Q7F5</accession>
<dbReference type="Gene3D" id="3.40.1350.10">
    <property type="match status" value="1"/>
</dbReference>
<dbReference type="InterPro" id="IPR011856">
    <property type="entry name" value="tRNA_endonuc-like_dom_sf"/>
</dbReference>
<proteinExistence type="predicted"/>
<dbReference type="GO" id="GO:0003676">
    <property type="term" value="F:nucleic acid binding"/>
    <property type="evidence" value="ECO:0007669"/>
    <property type="project" value="InterPro"/>
</dbReference>
<gene>
    <name evidence="1" type="ORF">RRH01S_01_05290</name>
</gene>
<evidence type="ECO:0008006" key="3">
    <source>
        <dbReference type="Google" id="ProtNLM"/>
    </source>
</evidence>
<dbReference type="EMBL" id="BAYX01000001">
    <property type="protein sequence ID" value="GAJ91058.1"/>
    <property type="molecule type" value="Genomic_DNA"/>
</dbReference>
<reference evidence="1 2" key="1">
    <citation type="submission" date="2014-05" db="EMBL/GenBank/DDBJ databases">
        <title>Whole genome shotgun sequence of Rhizobium rhizogenes NBRC 13257.</title>
        <authorList>
            <person name="Katano-Makiyama Y."/>
            <person name="Hosoyama A."/>
            <person name="Hashimoto M."/>
            <person name="Hosoyama Y."/>
            <person name="Noguchi M."/>
            <person name="Tsuchikane K."/>
            <person name="Kimura A."/>
            <person name="Ohji S."/>
            <person name="Ichikawa N."/>
            <person name="Yamazoe A."/>
            <person name="Fujita N."/>
        </authorList>
    </citation>
    <scope>NUCLEOTIDE SEQUENCE [LARGE SCALE GENOMIC DNA]</scope>
    <source>
        <strain evidence="1 2">NBRC 13257</strain>
    </source>
</reference>
<name>A0AA87Q7F5_RHIRH</name>
<evidence type="ECO:0000313" key="2">
    <source>
        <dbReference type="Proteomes" id="UP000026941"/>
    </source>
</evidence>
<dbReference type="AlphaFoldDB" id="A0AA87Q7F5"/>